<evidence type="ECO:0000313" key="2">
    <source>
        <dbReference type="Proteomes" id="UP000292052"/>
    </source>
</evidence>
<organism evidence="1 2">
    <name type="scientific">Asbolus verrucosus</name>
    <name type="common">Desert ironclad beetle</name>
    <dbReference type="NCBI Taxonomy" id="1661398"/>
    <lineage>
        <taxon>Eukaryota</taxon>
        <taxon>Metazoa</taxon>
        <taxon>Ecdysozoa</taxon>
        <taxon>Arthropoda</taxon>
        <taxon>Hexapoda</taxon>
        <taxon>Insecta</taxon>
        <taxon>Pterygota</taxon>
        <taxon>Neoptera</taxon>
        <taxon>Endopterygota</taxon>
        <taxon>Coleoptera</taxon>
        <taxon>Polyphaga</taxon>
        <taxon>Cucujiformia</taxon>
        <taxon>Tenebrionidae</taxon>
        <taxon>Pimeliinae</taxon>
        <taxon>Asbolus</taxon>
    </lineage>
</organism>
<comment type="caution">
    <text evidence="1">The sequence shown here is derived from an EMBL/GenBank/DDBJ whole genome shotgun (WGS) entry which is preliminary data.</text>
</comment>
<dbReference type="AlphaFoldDB" id="A0A482VCA3"/>
<sequence>MKKYLKIPWSYMKHGFTKQDRKIMDGSAKNNASYHPMKDITEWPVKNIYFEPRSLKQEHAARANKQDNQYVINEMAEQAGNEVLVYPRTIANLIQLN</sequence>
<dbReference type="EMBL" id="QDEB01114802">
    <property type="protein sequence ID" value="RZB40917.1"/>
    <property type="molecule type" value="Genomic_DNA"/>
</dbReference>
<gene>
    <name evidence="1" type="ORF">BDFB_014233</name>
</gene>
<dbReference type="OrthoDB" id="10048767at2759"/>
<protein>
    <submittedName>
        <fullName evidence="1">Uncharacterized protein</fullName>
    </submittedName>
</protein>
<accession>A0A482VCA3</accession>
<keyword evidence="2" id="KW-1185">Reference proteome</keyword>
<name>A0A482VCA3_ASBVE</name>
<dbReference type="Proteomes" id="UP000292052">
    <property type="component" value="Unassembled WGS sequence"/>
</dbReference>
<proteinExistence type="predicted"/>
<reference evidence="1 2" key="1">
    <citation type="submission" date="2017-03" db="EMBL/GenBank/DDBJ databases">
        <title>Genome of the blue death feigning beetle - Asbolus verrucosus.</title>
        <authorList>
            <person name="Rider S.D."/>
        </authorList>
    </citation>
    <scope>NUCLEOTIDE SEQUENCE [LARGE SCALE GENOMIC DNA]</scope>
    <source>
        <strain evidence="1">Butters</strain>
        <tissue evidence="1">Head and leg muscle</tissue>
    </source>
</reference>
<evidence type="ECO:0000313" key="1">
    <source>
        <dbReference type="EMBL" id="RZB40917.1"/>
    </source>
</evidence>